<dbReference type="AlphaFoldDB" id="A0A2U0U7I4"/>
<feature type="transmembrane region" description="Helical" evidence="1">
    <location>
        <begin position="9"/>
        <end position="27"/>
    </location>
</feature>
<sequence length="107" mass="12604">MSKKKQPQFYFLPVILINSYFFCLAFGQPVHLQIAIFQILWLTKRESRMFCNGLHLFFSSREDAFQIAKNYVFCSQLLFVQLEIFICKIKNVLIWSRPLVSPTGCQS</sequence>
<accession>A0A2U0U7I4</accession>
<evidence type="ECO:0000313" key="2">
    <source>
        <dbReference type="EMBL" id="PVX53612.1"/>
    </source>
</evidence>
<proteinExistence type="predicted"/>
<reference evidence="2 3" key="1">
    <citation type="submission" date="2018-05" db="EMBL/GenBank/DDBJ databases">
        <title>Genomic Encyclopedia of Type Strains, Phase IV (KMG-IV): sequencing the most valuable type-strain genomes for metagenomic binning, comparative biology and taxonomic classification.</title>
        <authorList>
            <person name="Goeker M."/>
        </authorList>
    </citation>
    <scope>NUCLEOTIDE SEQUENCE [LARGE SCALE GENOMIC DNA]</scope>
    <source>
        <strain evidence="2 3">DSM 100333</strain>
    </source>
</reference>
<keyword evidence="1" id="KW-0812">Transmembrane</keyword>
<evidence type="ECO:0000313" key="3">
    <source>
        <dbReference type="Proteomes" id="UP000245870"/>
    </source>
</evidence>
<protein>
    <submittedName>
        <fullName evidence="2">Uncharacterized protein</fullName>
    </submittedName>
</protein>
<dbReference type="EMBL" id="QENY01000010">
    <property type="protein sequence ID" value="PVX53612.1"/>
    <property type="molecule type" value="Genomic_DNA"/>
</dbReference>
<gene>
    <name evidence="2" type="ORF">C7379_11037</name>
</gene>
<organism evidence="2 3">
    <name type="scientific">Hallella colorans</name>
    <dbReference type="NCBI Taxonomy" id="1703337"/>
    <lineage>
        <taxon>Bacteria</taxon>
        <taxon>Pseudomonadati</taxon>
        <taxon>Bacteroidota</taxon>
        <taxon>Bacteroidia</taxon>
        <taxon>Bacteroidales</taxon>
        <taxon>Prevotellaceae</taxon>
        <taxon>Hallella</taxon>
    </lineage>
</organism>
<name>A0A2U0U7I4_9BACT</name>
<comment type="caution">
    <text evidence="2">The sequence shown here is derived from an EMBL/GenBank/DDBJ whole genome shotgun (WGS) entry which is preliminary data.</text>
</comment>
<evidence type="ECO:0000256" key="1">
    <source>
        <dbReference type="SAM" id="Phobius"/>
    </source>
</evidence>
<keyword evidence="3" id="KW-1185">Reference proteome</keyword>
<keyword evidence="1" id="KW-1133">Transmembrane helix</keyword>
<dbReference type="Proteomes" id="UP000245870">
    <property type="component" value="Unassembled WGS sequence"/>
</dbReference>
<keyword evidence="1" id="KW-0472">Membrane</keyword>